<name>A0A974P2B6_9CAUL</name>
<feature type="region of interest" description="Disordered" evidence="1">
    <location>
        <begin position="1"/>
        <end position="21"/>
    </location>
</feature>
<sequence>MEERLRTWVDDRRKNSGRTPRRYASLDEAIARMAEQNPIFRPSRRAT</sequence>
<accession>A0A974P2B6</accession>
<proteinExistence type="predicted"/>
<organism evidence="2">
    <name type="scientific">Phenylobacterium glaciei</name>
    <dbReference type="NCBI Taxonomy" id="2803784"/>
    <lineage>
        <taxon>Bacteria</taxon>
        <taxon>Pseudomonadati</taxon>
        <taxon>Pseudomonadota</taxon>
        <taxon>Alphaproteobacteria</taxon>
        <taxon>Caulobacterales</taxon>
        <taxon>Caulobacteraceae</taxon>
        <taxon>Phenylobacterium</taxon>
    </lineage>
</organism>
<evidence type="ECO:0000313" key="2">
    <source>
        <dbReference type="EMBL" id="QQZ49408.1"/>
    </source>
</evidence>
<protein>
    <submittedName>
        <fullName evidence="2">Uncharacterized protein</fullName>
    </submittedName>
</protein>
<gene>
    <name evidence="2" type="ORF">JKL49_20720</name>
</gene>
<reference evidence="2" key="1">
    <citation type="submission" date="2021-01" db="EMBL/GenBank/DDBJ databases">
        <title>Genome sequence of Phenylobacterium sp. 20VBR1 isolated from a valley glaceir, Ny-Alesund, Svalbard.</title>
        <authorList>
            <person name="Thomas F.A."/>
            <person name="Krishnan K.P."/>
            <person name="Sinha R.K."/>
        </authorList>
    </citation>
    <scope>NUCLEOTIDE SEQUENCE</scope>
    <source>
        <strain evidence="2">20VBR1</strain>
    </source>
</reference>
<dbReference type="EMBL" id="CP068570">
    <property type="protein sequence ID" value="QQZ49408.1"/>
    <property type="molecule type" value="Genomic_DNA"/>
</dbReference>
<dbReference type="AlphaFoldDB" id="A0A974P2B6"/>
<evidence type="ECO:0000256" key="1">
    <source>
        <dbReference type="SAM" id="MobiDB-lite"/>
    </source>
</evidence>
<feature type="compositionally biased region" description="Basic and acidic residues" evidence="1">
    <location>
        <begin position="1"/>
        <end position="14"/>
    </location>
</feature>